<gene>
    <name evidence="2" type="ORF">KDI_10490</name>
</gene>
<dbReference type="EMBL" id="BIXY01000010">
    <property type="protein sequence ID" value="GCF07485.1"/>
    <property type="molecule type" value="Genomic_DNA"/>
</dbReference>
<evidence type="ECO:0008006" key="4">
    <source>
        <dbReference type="Google" id="ProtNLM"/>
    </source>
</evidence>
<feature type="compositionally biased region" description="Polar residues" evidence="1">
    <location>
        <begin position="192"/>
        <end position="214"/>
    </location>
</feature>
<feature type="region of interest" description="Disordered" evidence="1">
    <location>
        <begin position="178"/>
        <end position="214"/>
    </location>
</feature>
<dbReference type="Gene3D" id="3.30.450.150">
    <property type="entry name" value="Haem-degrading domain"/>
    <property type="match status" value="1"/>
</dbReference>
<dbReference type="Pfam" id="PF03928">
    <property type="entry name" value="HbpS-like"/>
    <property type="match status" value="1"/>
</dbReference>
<name>A0A5A5T894_9CHLR</name>
<dbReference type="PANTHER" id="PTHR34309">
    <property type="entry name" value="SLR1406 PROTEIN"/>
    <property type="match status" value="1"/>
</dbReference>
<organism evidence="2 3">
    <name type="scientific">Dictyobacter arantiisoli</name>
    <dbReference type="NCBI Taxonomy" id="2014874"/>
    <lineage>
        <taxon>Bacteria</taxon>
        <taxon>Bacillati</taxon>
        <taxon>Chloroflexota</taxon>
        <taxon>Ktedonobacteria</taxon>
        <taxon>Ktedonobacterales</taxon>
        <taxon>Dictyobacteraceae</taxon>
        <taxon>Dictyobacter</taxon>
    </lineage>
</organism>
<reference evidence="2 3" key="1">
    <citation type="submission" date="2019-01" db="EMBL/GenBank/DDBJ databases">
        <title>Draft genome sequence of Dictyobacter sp. Uno17.</title>
        <authorList>
            <person name="Wang C.M."/>
            <person name="Zheng Y."/>
            <person name="Sakai Y."/>
            <person name="Abe K."/>
            <person name="Yokota A."/>
            <person name="Yabe S."/>
        </authorList>
    </citation>
    <scope>NUCLEOTIDE SEQUENCE [LARGE SCALE GENOMIC DNA]</scope>
    <source>
        <strain evidence="2 3">Uno17</strain>
    </source>
</reference>
<protein>
    <recommendedName>
        <fullName evidence="4">Heme-binding protein</fullName>
    </recommendedName>
</protein>
<evidence type="ECO:0000256" key="1">
    <source>
        <dbReference type="SAM" id="MobiDB-lite"/>
    </source>
</evidence>
<dbReference type="PANTHER" id="PTHR34309:SF1">
    <property type="entry name" value="PROTEIN GLCG"/>
    <property type="match status" value="1"/>
</dbReference>
<dbReference type="OrthoDB" id="9778896at2"/>
<evidence type="ECO:0000313" key="3">
    <source>
        <dbReference type="Proteomes" id="UP000322530"/>
    </source>
</evidence>
<sequence>MSISIEMAHKVMEATKQKARERRSPVSIAIVDAGGHLVLFERMMAPYGFATGDISIAKAHTAVMFNQSTDEVAQWGPGIPGFAASLAGMTHGQFIMAAGGWPLRVNGITIGGIGVSGGNAPGRDDEIAKAGLAALESMTPVAVPAPPVQPAYAQPAPASSASYSQPLYAQASFYANGTNGTNNVPANAPSAFETQSQGSLAQQDAPTGEQNPGH</sequence>
<keyword evidence="3" id="KW-1185">Reference proteome</keyword>
<comment type="caution">
    <text evidence="2">The sequence shown here is derived from an EMBL/GenBank/DDBJ whole genome shotgun (WGS) entry which is preliminary data.</text>
</comment>
<dbReference type="RefSeq" id="WP_149400502.1">
    <property type="nucleotide sequence ID" value="NZ_BIXY01000010.1"/>
</dbReference>
<dbReference type="SUPFAM" id="SSF143744">
    <property type="entry name" value="GlcG-like"/>
    <property type="match status" value="1"/>
</dbReference>
<dbReference type="InterPro" id="IPR052517">
    <property type="entry name" value="GlcG_carb_metab_protein"/>
</dbReference>
<evidence type="ECO:0000313" key="2">
    <source>
        <dbReference type="EMBL" id="GCF07485.1"/>
    </source>
</evidence>
<dbReference type="Proteomes" id="UP000322530">
    <property type="component" value="Unassembled WGS sequence"/>
</dbReference>
<dbReference type="AlphaFoldDB" id="A0A5A5T894"/>
<accession>A0A5A5T894</accession>
<dbReference type="InterPro" id="IPR038084">
    <property type="entry name" value="PduO/GlcC-like_sf"/>
</dbReference>
<proteinExistence type="predicted"/>
<dbReference type="InterPro" id="IPR005624">
    <property type="entry name" value="PduO/GlcC-like"/>
</dbReference>